<dbReference type="OrthoDB" id="9148881at2"/>
<dbReference type="SUPFAM" id="SSF52096">
    <property type="entry name" value="ClpP/crotonase"/>
    <property type="match status" value="1"/>
</dbReference>
<dbReference type="PANTHER" id="PTHR42964">
    <property type="entry name" value="ENOYL-COA HYDRATASE"/>
    <property type="match status" value="1"/>
</dbReference>
<evidence type="ECO:0000256" key="1">
    <source>
        <dbReference type="ARBA" id="ARBA00005254"/>
    </source>
</evidence>
<dbReference type="EMBL" id="QFZK01000001">
    <property type="protein sequence ID" value="RFO98394.1"/>
    <property type="molecule type" value="Genomic_DNA"/>
</dbReference>
<dbReference type="RefSeq" id="WP_117172955.1">
    <property type="nucleotide sequence ID" value="NZ_QFZK01000001.1"/>
</dbReference>
<dbReference type="Gene3D" id="3.90.226.10">
    <property type="entry name" value="2-enoyl-CoA Hydratase, Chain A, domain 1"/>
    <property type="match status" value="1"/>
</dbReference>
<organism evidence="3 4">
    <name type="scientific">Rhodoferax lacus</name>
    <dbReference type="NCBI Taxonomy" id="2184758"/>
    <lineage>
        <taxon>Bacteria</taxon>
        <taxon>Pseudomonadati</taxon>
        <taxon>Pseudomonadota</taxon>
        <taxon>Betaproteobacteria</taxon>
        <taxon>Burkholderiales</taxon>
        <taxon>Comamonadaceae</taxon>
        <taxon>Rhodoferax</taxon>
    </lineage>
</organism>
<dbReference type="GO" id="GO:0003824">
    <property type="term" value="F:catalytic activity"/>
    <property type="evidence" value="ECO:0007669"/>
    <property type="project" value="InterPro"/>
</dbReference>
<dbReference type="AlphaFoldDB" id="A0A3E1RGB5"/>
<evidence type="ECO:0000256" key="2">
    <source>
        <dbReference type="RuleBase" id="RU003707"/>
    </source>
</evidence>
<dbReference type="InterPro" id="IPR051683">
    <property type="entry name" value="Enoyl-CoA_Hydratase/Isomerase"/>
</dbReference>
<dbReference type="InterPro" id="IPR018376">
    <property type="entry name" value="Enoyl-CoA_hyd/isom_CS"/>
</dbReference>
<dbReference type="PANTHER" id="PTHR42964:SF1">
    <property type="entry name" value="POLYKETIDE BIOSYNTHESIS ENOYL-COA HYDRATASE PKSH-RELATED"/>
    <property type="match status" value="1"/>
</dbReference>
<evidence type="ECO:0000313" key="4">
    <source>
        <dbReference type="Proteomes" id="UP000260665"/>
    </source>
</evidence>
<sequence length="251" mass="26510">MDAGISVARLGGVATVTLNNPDKLNAMSRAMWRELKTAFVALQVDADVRCVLVRGAGVHFCAGGDIAEYPGFRFDEAALRRFHEEEVWGALSAMLDCDVPVLAQISGVCMGAGVEIASACDLRLASTAATFGAPIARLGFPMAPREAALVSAAVGEMTARAMLLAAEVFAAAHMAQQGFLTHVVPEAELEQASQSLVRRIAGLSPQAARLNKQTLSALKQGVAIEQPYGYASSPEHKEGIAAFIAKRKPQF</sequence>
<gene>
    <name evidence="3" type="ORF">DIC66_00375</name>
</gene>
<keyword evidence="4" id="KW-1185">Reference proteome</keyword>
<dbReference type="InterPro" id="IPR029045">
    <property type="entry name" value="ClpP/crotonase-like_dom_sf"/>
</dbReference>
<accession>A0A3E1RGB5</accession>
<dbReference type="Pfam" id="PF00378">
    <property type="entry name" value="ECH_1"/>
    <property type="match status" value="1"/>
</dbReference>
<dbReference type="PROSITE" id="PS00166">
    <property type="entry name" value="ENOYL_COA_HYDRATASE"/>
    <property type="match status" value="1"/>
</dbReference>
<proteinExistence type="inferred from homology"/>
<dbReference type="InterPro" id="IPR001753">
    <property type="entry name" value="Enoyl-CoA_hydra/iso"/>
</dbReference>
<dbReference type="CDD" id="cd06558">
    <property type="entry name" value="crotonase-like"/>
    <property type="match status" value="1"/>
</dbReference>
<dbReference type="Proteomes" id="UP000260665">
    <property type="component" value="Unassembled WGS sequence"/>
</dbReference>
<name>A0A3E1RGB5_9BURK</name>
<protein>
    <submittedName>
        <fullName evidence="3">Enoyl-CoA hydratase</fullName>
    </submittedName>
</protein>
<comment type="similarity">
    <text evidence="1 2">Belongs to the enoyl-CoA hydratase/isomerase family.</text>
</comment>
<reference evidence="3 4" key="1">
    <citation type="submission" date="2018-05" db="EMBL/GenBank/DDBJ databases">
        <title>Rhodoferax soyangensis sp.nov., isolated from an oligotrophic freshwater lake.</title>
        <authorList>
            <person name="Park M."/>
        </authorList>
    </citation>
    <scope>NUCLEOTIDE SEQUENCE [LARGE SCALE GENOMIC DNA]</scope>
    <source>
        <strain evidence="3 4">IMCC26218</strain>
    </source>
</reference>
<comment type="caution">
    <text evidence="3">The sequence shown here is derived from an EMBL/GenBank/DDBJ whole genome shotgun (WGS) entry which is preliminary data.</text>
</comment>
<evidence type="ECO:0000313" key="3">
    <source>
        <dbReference type="EMBL" id="RFO98394.1"/>
    </source>
</evidence>